<dbReference type="InterPro" id="IPR008146">
    <property type="entry name" value="Gln_synth_cat_dom"/>
</dbReference>
<evidence type="ECO:0000256" key="1">
    <source>
        <dbReference type="ARBA" id="ARBA00022598"/>
    </source>
</evidence>
<dbReference type="GO" id="GO:0004356">
    <property type="term" value="F:glutamine synthetase activity"/>
    <property type="evidence" value="ECO:0007669"/>
    <property type="project" value="InterPro"/>
</dbReference>
<evidence type="ECO:0000313" key="6">
    <source>
        <dbReference type="Proteomes" id="UP000235145"/>
    </source>
</evidence>
<organism evidence="5 6">
    <name type="scientific">Lactuca sativa</name>
    <name type="common">Garden lettuce</name>
    <dbReference type="NCBI Taxonomy" id="4236"/>
    <lineage>
        <taxon>Eukaryota</taxon>
        <taxon>Viridiplantae</taxon>
        <taxon>Streptophyta</taxon>
        <taxon>Embryophyta</taxon>
        <taxon>Tracheophyta</taxon>
        <taxon>Spermatophyta</taxon>
        <taxon>Magnoliopsida</taxon>
        <taxon>eudicotyledons</taxon>
        <taxon>Gunneridae</taxon>
        <taxon>Pentapetalae</taxon>
        <taxon>asterids</taxon>
        <taxon>campanulids</taxon>
        <taxon>Asterales</taxon>
        <taxon>Asteraceae</taxon>
        <taxon>Cichorioideae</taxon>
        <taxon>Cichorieae</taxon>
        <taxon>Lactucinae</taxon>
        <taxon>Lactuca</taxon>
    </lineage>
</organism>
<name>A0A9R1VBN1_LACSA</name>
<sequence>MPKYALDDIGSRSHVHINLLENGHNVFVASDRSSKHGMSKIGEKFMADVLHHLPSVLSFTTPIPNSYDRIQPNTWTWAYLSWDVF</sequence>
<evidence type="ECO:0000259" key="4">
    <source>
        <dbReference type="PROSITE" id="PS51987"/>
    </source>
</evidence>
<gene>
    <name evidence="5" type="ORF">LSAT_V11C500272600</name>
</gene>
<protein>
    <recommendedName>
        <fullName evidence="4">GS catalytic domain-containing protein</fullName>
    </recommendedName>
</protein>
<dbReference type="Proteomes" id="UP000235145">
    <property type="component" value="Unassembled WGS sequence"/>
</dbReference>
<dbReference type="PANTHER" id="PTHR43785:SF2">
    <property type="entry name" value="TYPE-1 GLUTAMINE SYNTHETASE 1"/>
    <property type="match status" value="1"/>
</dbReference>
<dbReference type="PANTHER" id="PTHR43785">
    <property type="entry name" value="GAMMA-GLUTAMYLPUTRESCINE SYNTHETASE"/>
    <property type="match status" value="1"/>
</dbReference>
<evidence type="ECO:0000256" key="3">
    <source>
        <dbReference type="RuleBase" id="RU000384"/>
    </source>
</evidence>
<dbReference type="Gene3D" id="3.30.590.10">
    <property type="entry name" value="Glutamine synthetase/guanido kinase, catalytic domain"/>
    <property type="match status" value="1"/>
</dbReference>
<evidence type="ECO:0000256" key="2">
    <source>
        <dbReference type="PROSITE-ProRule" id="PRU01331"/>
    </source>
</evidence>
<dbReference type="AlphaFoldDB" id="A0A9R1VBN1"/>
<keyword evidence="1" id="KW-0436">Ligase</keyword>
<dbReference type="InterPro" id="IPR014746">
    <property type="entry name" value="Gln_synth/guanido_kin_cat_dom"/>
</dbReference>
<accession>A0A9R1VBN1</accession>
<proteinExistence type="inferred from homology"/>
<dbReference type="Pfam" id="PF00120">
    <property type="entry name" value="Gln-synt_C"/>
    <property type="match status" value="1"/>
</dbReference>
<dbReference type="EMBL" id="NBSK02000005">
    <property type="protein sequence ID" value="KAJ0204067.1"/>
    <property type="molecule type" value="Genomic_DNA"/>
</dbReference>
<dbReference type="PROSITE" id="PS51987">
    <property type="entry name" value="GS_CATALYTIC"/>
    <property type="match status" value="1"/>
</dbReference>
<evidence type="ECO:0000313" key="5">
    <source>
        <dbReference type="EMBL" id="KAJ0204067.1"/>
    </source>
</evidence>
<dbReference type="SUPFAM" id="SSF55931">
    <property type="entry name" value="Glutamine synthetase/guanido kinase"/>
    <property type="match status" value="1"/>
</dbReference>
<comment type="similarity">
    <text evidence="2 3">Belongs to the glutamine synthetase family.</text>
</comment>
<comment type="caution">
    <text evidence="5">The sequence shown here is derived from an EMBL/GenBank/DDBJ whole genome shotgun (WGS) entry which is preliminary data.</text>
</comment>
<keyword evidence="6" id="KW-1185">Reference proteome</keyword>
<reference evidence="5 6" key="1">
    <citation type="journal article" date="2017" name="Nat. Commun.">
        <title>Genome assembly with in vitro proximity ligation data and whole-genome triplication in lettuce.</title>
        <authorList>
            <person name="Reyes-Chin-Wo S."/>
            <person name="Wang Z."/>
            <person name="Yang X."/>
            <person name="Kozik A."/>
            <person name="Arikit S."/>
            <person name="Song C."/>
            <person name="Xia L."/>
            <person name="Froenicke L."/>
            <person name="Lavelle D.O."/>
            <person name="Truco M.J."/>
            <person name="Xia R."/>
            <person name="Zhu S."/>
            <person name="Xu C."/>
            <person name="Xu H."/>
            <person name="Xu X."/>
            <person name="Cox K."/>
            <person name="Korf I."/>
            <person name="Meyers B.C."/>
            <person name="Michelmore R.W."/>
        </authorList>
    </citation>
    <scope>NUCLEOTIDE SEQUENCE [LARGE SCALE GENOMIC DNA]</scope>
    <source>
        <strain evidence="6">cv. Salinas</strain>
        <tissue evidence="5">Seedlings</tissue>
    </source>
</reference>
<feature type="domain" description="GS catalytic" evidence="4">
    <location>
        <begin position="1"/>
        <end position="85"/>
    </location>
</feature>